<proteinExistence type="predicted"/>
<gene>
    <name evidence="3" type="ORF">BJ969_005461</name>
</gene>
<comment type="caution">
    <text evidence="3">The sequence shown here is derived from an EMBL/GenBank/DDBJ whole genome shotgun (WGS) entry which is preliminary data.</text>
</comment>
<feature type="transmembrane region" description="Helical" evidence="2">
    <location>
        <begin position="100"/>
        <end position="124"/>
    </location>
</feature>
<keyword evidence="2" id="KW-0472">Membrane</keyword>
<feature type="transmembrane region" description="Helical" evidence="2">
    <location>
        <begin position="36"/>
        <end position="63"/>
    </location>
</feature>
<keyword evidence="4" id="KW-1185">Reference proteome</keyword>
<evidence type="ECO:0000313" key="3">
    <source>
        <dbReference type="EMBL" id="MBB5072373.1"/>
    </source>
</evidence>
<dbReference type="RefSeq" id="WP_184483683.1">
    <property type="nucleotide sequence ID" value="NZ_JACHIV010000001.1"/>
</dbReference>
<evidence type="ECO:0000313" key="4">
    <source>
        <dbReference type="Proteomes" id="UP000580474"/>
    </source>
</evidence>
<sequence length="128" mass="13676">MSENVGGTTVGEQDGDRAGGGRRRLRKSYDWAKTRAQVVGVLASVVRWIGTLAALVLTVHVVLTVGGANPDNGITRFVADWSQPLALGFSNLFTPENPQLAVLVNFGIAAVFWLIITSIAVRIIRAFG</sequence>
<name>A0A840NQS0_9PSEU</name>
<evidence type="ECO:0000256" key="2">
    <source>
        <dbReference type="SAM" id="Phobius"/>
    </source>
</evidence>
<accession>A0A840NQS0</accession>
<dbReference type="AlphaFoldDB" id="A0A840NQS0"/>
<keyword evidence="2" id="KW-1133">Transmembrane helix</keyword>
<dbReference type="Proteomes" id="UP000580474">
    <property type="component" value="Unassembled WGS sequence"/>
</dbReference>
<evidence type="ECO:0000256" key="1">
    <source>
        <dbReference type="SAM" id="MobiDB-lite"/>
    </source>
</evidence>
<dbReference type="EMBL" id="JACHIV010000001">
    <property type="protein sequence ID" value="MBB5072373.1"/>
    <property type="molecule type" value="Genomic_DNA"/>
</dbReference>
<feature type="region of interest" description="Disordered" evidence="1">
    <location>
        <begin position="1"/>
        <end position="22"/>
    </location>
</feature>
<organism evidence="3 4">
    <name type="scientific">Saccharopolyspora gloriosae</name>
    <dbReference type="NCBI Taxonomy" id="455344"/>
    <lineage>
        <taxon>Bacteria</taxon>
        <taxon>Bacillati</taxon>
        <taxon>Actinomycetota</taxon>
        <taxon>Actinomycetes</taxon>
        <taxon>Pseudonocardiales</taxon>
        <taxon>Pseudonocardiaceae</taxon>
        <taxon>Saccharopolyspora</taxon>
    </lineage>
</organism>
<protein>
    <recommendedName>
        <fullName evidence="5">YggT family protein</fullName>
    </recommendedName>
</protein>
<keyword evidence="2" id="KW-0812">Transmembrane</keyword>
<reference evidence="3 4" key="1">
    <citation type="submission" date="2020-08" db="EMBL/GenBank/DDBJ databases">
        <title>Sequencing the genomes of 1000 actinobacteria strains.</title>
        <authorList>
            <person name="Klenk H.-P."/>
        </authorList>
    </citation>
    <scope>NUCLEOTIDE SEQUENCE [LARGE SCALE GENOMIC DNA]</scope>
    <source>
        <strain evidence="3 4">DSM 45582</strain>
    </source>
</reference>
<evidence type="ECO:0008006" key="5">
    <source>
        <dbReference type="Google" id="ProtNLM"/>
    </source>
</evidence>